<evidence type="ECO:0000313" key="2">
    <source>
        <dbReference type="Proteomes" id="UP001159405"/>
    </source>
</evidence>
<dbReference type="EMBL" id="CALNXK010000235">
    <property type="protein sequence ID" value="CAH3178104.1"/>
    <property type="molecule type" value="Genomic_DNA"/>
</dbReference>
<organism evidence="1 2">
    <name type="scientific">Porites lobata</name>
    <dbReference type="NCBI Taxonomy" id="104759"/>
    <lineage>
        <taxon>Eukaryota</taxon>
        <taxon>Metazoa</taxon>
        <taxon>Cnidaria</taxon>
        <taxon>Anthozoa</taxon>
        <taxon>Hexacorallia</taxon>
        <taxon>Scleractinia</taxon>
        <taxon>Fungiina</taxon>
        <taxon>Poritidae</taxon>
        <taxon>Porites</taxon>
    </lineage>
</organism>
<keyword evidence="2" id="KW-1185">Reference proteome</keyword>
<name>A0ABN8RJD3_9CNID</name>
<feature type="non-terminal residue" evidence="1">
    <location>
        <position position="1"/>
    </location>
</feature>
<evidence type="ECO:0000313" key="1">
    <source>
        <dbReference type="EMBL" id="CAH3178104.1"/>
    </source>
</evidence>
<dbReference type="PANTHER" id="PTHR34718">
    <property type="entry name" value="PHD-TYPE DOMAIN-CONTAINING PROTEIN"/>
    <property type="match status" value="1"/>
</dbReference>
<gene>
    <name evidence="1" type="ORF">PLOB_00020165</name>
</gene>
<comment type="caution">
    <text evidence="1">The sequence shown here is derived from an EMBL/GenBank/DDBJ whole genome shotgun (WGS) entry which is preliminary data.</text>
</comment>
<protein>
    <submittedName>
        <fullName evidence="1">Uncharacterized protein</fullName>
    </submittedName>
</protein>
<dbReference type="InterPro" id="IPR038765">
    <property type="entry name" value="Papain-like_cys_pep_sf"/>
</dbReference>
<proteinExistence type="predicted"/>
<accession>A0ABN8RJD3</accession>
<dbReference type="PANTHER" id="PTHR34718:SF2">
    <property type="entry name" value="PHD-TYPE DOMAIN-CONTAINING PROTEIN"/>
    <property type="match status" value="1"/>
</dbReference>
<reference evidence="1 2" key="1">
    <citation type="submission" date="2022-05" db="EMBL/GenBank/DDBJ databases">
        <authorList>
            <consortium name="Genoscope - CEA"/>
            <person name="William W."/>
        </authorList>
    </citation>
    <scope>NUCLEOTIDE SEQUENCE [LARGE SCALE GENOMIC DNA]</scope>
</reference>
<dbReference type="Proteomes" id="UP001159405">
    <property type="component" value="Unassembled WGS sequence"/>
</dbReference>
<dbReference type="SUPFAM" id="SSF54001">
    <property type="entry name" value="Cysteine proteinases"/>
    <property type="match status" value="1"/>
</dbReference>
<sequence length="140" mass="15217">QGRAIFVSETSPIPAVWISHQNASGHRQITLYSSSKSNILSSTGWLTDSEVEAAQDLLKSQFPLVDGLEDPSIVGDLVTPVASAFVQIINTGSHWVCLNVISFEIRNQKVQKRKGYNDCALFAIAFATTLCHGGDPTTKR</sequence>